<dbReference type="Gramene" id="CMT583CT">
    <property type="protein sequence ID" value="CMT583CT"/>
    <property type="gene ID" value="CMT583C"/>
</dbReference>
<dbReference type="PANTHER" id="PTHR21297">
    <property type="entry name" value="DNA-DIRECTED RNA POLYMERASE II"/>
    <property type="match status" value="1"/>
</dbReference>
<dbReference type="eggNOG" id="KOG2351">
    <property type="taxonomic scope" value="Eukaryota"/>
</dbReference>
<dbReference type="InterPro" id="IPR038324">
    <property type="entry name" value="Rpb4/RPC9_sf"/>
</dbReference>
<dbReference type="GeneID" id="16997781"/>
<dbReference type="InterPro" id="IPR010997">
    <property type="entry name" value="HRDC-like_sf"/>
</dbReference>
<evidence type="ECO:0000256" key="3">
    <source>
        <dbReference type="ARBA" id="ARBA00025724"/>
    </source>
</evidence>
<dbReference type="SMART" id="SM00657">
    <property type="entry name" value="RPOL4c"/>
    <property type="match status" value="1"/>
</dbReference>
<protein>
    <submittedName>
        <fullName evidence="5">RNA polymerase II subunit</fullName>
    </submittedName>
</protein>
<dbReference type="STRING" id="280699.M1VIP7"/>
<evidence type="ECO:0000259" key="4">
    <source>
        <dbReference type="SMART" id="SM00657"/>
    </source>
</evidence>
<dbReference type="GO" id="GO:0005634">
    <property type="term" value="C:nucleus"/>
    <property type="evidence" value="ECO:0007669"/>
    <property type="project" value="UniProtKB-SubCell"/>
</dbReference>
<dbReference type="OrthoDB" id="1829at2759"/>
<dbReference type="RefSeq" id="XP_005539528.1">
    <property type="nucleotide sequence ID" value="XM_005539471.1"/>
</dbReference>
<sequence length="136" mass="15297">MDLGVDQEENAENLKFGELFGDNEHCQPLLICEVAELLRQKRAELPAELQSSLGPIFVKSEAYVERFNQFRSAEVAKVVRVRLERHPELHPFERAQLANLLPETPAEAKAIIPSLKGKLDDDVLGQLLRDLAALVE</sequence>
<keyword evidence="2" id="KW-0539">Nucleus</keyword>
<dbReference type="GO" id="GO:0000166">
    <property type="term" value="F:nucleotide binding"/>
    <property type="evidence" value="ECO:0007669"/>
    <property type="project" value="InterPro"/>
</dbReference>
<dbReference type="HOGENOM" id="CLU_110332_2_1_1"/>
<comment type="subcellular location">
    <subcellularLocation>
        <location evidence="1">Nucleus</location>
    </subcellularLocation>
</comment>
<evidence type="ECO:0000313" key="5">
    <source>
        <dbReference type="EMBL" id="BAM83492.1"/>
    </source>
</evidence>
<evidence type="ECO:0000313" key="6">
    <source>
        <dbReference type="Proteomes" id="UP000007014"/>
    </source>
</evidence>
<dbReference type="GO" id="GO:0006352">
    <property type="term" value="P:DNA-templated transcription initiation"/>
    <property type="evidence" value="ECO:0007669"/>
    <property type="project" value="InterPro"/>
</dbReference>
<evidence type="ECO:0000256" key="1">
    <source>
        <dbReference type="ARBA" id="ARBA00004123"/>
    </source>
</evidence>
<dbReference type="GO" id="GO:0030880">
    <property type="term" value="C:RNA polymerase complex"/>
    <property type="evidence" value="ECO:0007669"/>
    <property type="project" value="InterPro"/>
</dbReference>
<dbReference type="InterPro" id="IPR045222">
    <property type="entry name" value="Rpb4-like"/>
</dbReference>
<proteinExistence type="inferred from homology"/>
<keyword evidence="6" id="KW-1185">Reference proteome</keyword>
<dbReference type="Proteomes" id="UP000007014">
    <property type="component" value="Chromosome 20"/>
</dbReference>
<feature type="domain" description="RNA polymerase Rpb4/RPC9 core" evidence="4">
    <location>
        <begin position="21"/>
        <end position="136"/>
    </location>
</feature>
<gene>
    <name evidence="5" type="ORF">CYME_CMT583C</name>
</gene>
<reference evidence="5 6" key="1">
    <citation type="journal article" date="2004" name="Nature">
        <title>Genome sequence of the ultrasmall unicellular red alga Cyanidioschyzon merolae 10D.</title>
        <authorList>
            <person name="Matsuzaki M."/>
            <person name="Misumi O."/>
            <person name="Shin-i T."/>
            <person name="Maruyama S."/>
            <person name="Takahara M."/>
            <person name="Miyagishima S."/>
            <person name="Mori T."/>
            <person name="Nishida K."/>
            <person name="Yagisawa F."/>
            <person name="Nishida K."/>
            <person name="Yoshida Y."/>
            <person name="Nishimura Y."/>
            <person name="Nakao S."/>
            <person name="Kobayashi T."/>
            <person name="Momoyama Y."/>
            <person name="Higashiyama T."/>
            <person name="Minoda A."/>
            <person name="Sano M."/>
            <person name="Nomoto H."/>
            <person name="Oishi K."/>
            <person name="Hayashi H."/>
            <person name="Ohta F."/>
            <person name="Nishizaka S."/>
            <person name="Haga S."/>
            <person name="Miura S."/>
            <person name="Morishita T."/>
            <person name="Kabeya Y."/>
            <person name="Terasawa K."/>
            <person name="Suzuki Y."/>
            <person name="Ishii Y."/>
            <person name="Asakawa S."/>
            <person name="Takano H."/>
            <person name="Ohta N."/>
            <person name="Kuroiwa H."/>
            <person name="Tanaka K."/>
            <person name="Shimizu N."/>
            <person name="Sugano S."/>
            <person name="Sato N."/>
            <person name="Nozaki H."/>
            <person name="Ogasawara N."/>
            <person name="Kohara Y."/>
            <person name="Kuroiwa T."/>
        </authorList>
    </citation>
    <scope>NUCLEOTIDE SEQUENCE [LARGE SCALE GENOMIC DNA]</scope>
    <source>
        <strain evidence="5 6">10D</strain>
    </source>
</reference>
<dbReference type="EMBL" id="AP006502">
    <property type="protein sequence ID" value="BAM83492.1"/>
    <property type="molecule type" value="Genomic_DNA"/>
</dbReference>
<organism evidence="5 6">
    <name type="scientific">Cyanidioschyzon merolae (strain NIES-3377 / 10D)</name>
    <name type="common">Unicellular red alga</name>
    <dbReference type="NCBI Taxonomy" id="280699"/>
    <lineage>
        <taxon>Eukaryota</taxon>
        <taxon>Rhodophyta</taxon>
        <taxon>Bangiophyceae</taxon>
        <taxon>Cyanidiales</taxon>
        <taxon>Cyanidiaceae</taxon>
        <taxon>Cyanidioschyzon</taxon>
    </lineage>
</organism>
<comment type="similarity">
    <text evidence="3">Belongs to the eukaryotic RPB4 RNA polymerase subunit family.</text>
</comment>
<dbReference type="KEGG" id="cme:CYME_CMT583C"/>
<dbReference type="AlphaFoldDB" id="M1VIP7"/>
<dbReference type="InterPro" id="IPR005574">
    <property type="entry name" value="Rpb4/RPC9"/>
</dbReference>
<dbReference type="OMA" id="PEFKNCK"/>
<dbReference type="Pfam" id="PF03874">
    <property type="entry name" value="RNA_pol_Rpb4"/>
    <property type="match status" value="1"/>
</dbReference>
<dbReference type="Gene3D" id="1.20.1250.40">
    <property type="match status" value="1"/>
</dbReference>
<dbReference type="SUPFAM" id="SSF47819">
    <property type="entry name" value="HRDC-like"/>
    <property type="match status" value="1"/>
</dbReference>
<dbReference type="InterPro" id="IPR006590">
    <property type="entry name" value="RNA_pol_Rpb4/RPC9_core"/>
</dbReference>
<evidence type="ECO:0000256" key="2">
    <source>
        <dbReference type="ARBA" id="ARBA00023242"/>
    </source>
</evidence>
<reference evidence="5 6" key="2">
    <citation type="journal article" date="2007" name="BMC Biol.">
        <title>A 100%-complete sequence reveals unusually simple genomic features in the hot-spring red alga Cyanidioschyzon merolae.</title>
        <authorList>
            <person name="Nozaki H."/>
            <person name="Takano H."/>
            <person name="Misumi O."/>
            <person name="Terasawa K."/>
            <person name="Matsuzaki M."/>
            <person name="Maruyama S."/>
            <person name="Nishida K."/>
            <person name="Yagisawa F."/>
            <person name="Yoshida Y."/>
            <person name="Fujiwara T."/>
            <person name="Takio S."/>
            <person name="Tamura K."/>
            <person name="Chung S.J."/>
            <person name="Nakamura S."/>
            <person name="Kuroiwa H."/>
            <person name="Tanaka K."/>
            <person name="Sato N."/>
            <person name="Kuroiwa T."/>
        </authorList>
    </citation>
    <scope>NUCLEOTIDE SEQUENCE [LARGE SCALE GENOMIC DNA]</scope>
    <source>
        <strain evidence="5 6">10D</strain>
    </source>
</reference>
<name>M1VIP7_CYAM1</name>
<accession>M1VIP7</accession>